<keyword evidence="3" id="KW-1185">Reference proteome</keyword>
<feature type="compositionally biased region" description="Polar residues" evidence="1">
    <location>
        <begin position="65"/>
        <end position="75"/>
    </location>
</feature>
<dbReference type="Proteomes" id="UP000294593">
    <property type="component" value="Unassembled WGS sequence"/>
</dbReference>
<dbReference type="InterPro" id="IPR014118">
    <property type="entry name" value="T4SS_TraV"/>
</dbReference>
<organism evidence="2 3">
    <name type="scientific">Aquabacterium commune</name>
    <dbReference type="NCBI Taxonomy" id="70586"/>
    <lineage>
        <taxon>Bacteria</taxon>
        <taxon>Pseudomonadati</taxon>
        <taxon>Pseudomonadota</taxon>
        <taxon>Betaproteobacteria</taxon>
        <taxon>Burkholderiales</taxon>
        <taxon>Aquabacterium</taxon>
    </lineage>
</organism>
<evidence type="ECO:0000313" key="3">
    <source>
        <dbReference type="Proteomes" id="UP000294593"/>
    </source>
</evidence>
<feature type="compositionally biased region" description="Polar residues" evidence="1">
    <location>
        <begin position="200"/>
        <end position="214"/>
    </location>
</feature>
<name>A0A4R6R5D9_9BURK</name>
<dbReference type="Pfam" id="PF09676">
    <property type="entry name" value="TraV"/>
    <property type="match status" value="1"/>
</dbReference>
<feature type="compositionally biased region" description="Polar residues" evidence="1">
    <location>
        <begin position="176"/>
        <end position="188"/>
    </location>
</feature>
<evidence type="ECO:0000256" key="1">
    <source>
        <dbReference type="SAM" id="MobiDB-lite"/>
    </source>
</evidence>
<dbReference type="AlphaFoldDB" id="A0A4R6R5D9"/>
<gene>
    <name evidence="2" type="ORF">EV672_111103</name>
</gene>
<feature type="region of interest" description="Disordered" evidence="1">
    <location>
        <begin position="165"/>
        <end position="248"/>
    </location>
</feature>
<feature type="region of interest" description="Disordered" evidence="1">
    <location>
        <begin position="65"/>
        <end position="94"/>
    </location>
</feature>
<dbReference type="EMBL" id="SNXW01000011">
    <property type="protein sequence ID" value="TDP80766.1"/>
    <property type="molecule type" value="Genomic_DNA"/>
</dbReference>
<comment type="caution">
    <text evidence="2">The sequence shown here is derived from an EMBL/GenBank/DDBJ whole genome shotgun (WGS) entry which is preliminary data.</text>
</comment>
<reference evidence="2 3" key="1">
    <citation type="submission" date="2019-03" db="EMBL/GenBank/DDBJ databases">
        <title>Genomic Encyclopedia of Type Strains, Phase IV (KMG-IV): sequencing the most valuable type-strain genomes for metagenomic binning, comparative biology and taxonomic classification.</title>
        <authorList>
            <person name="Goeker M."/>
        </authorList>
    </citation>
    <scope>NUCLEOTIDE SEQUENCE [LARGE SCALE GENOMIC DNA]</scope>
    <source>
        <strain evidence="2 3">DSM 11901</strain>
    </source>
</reference>
<sequence>MMTSSLMRPILNPLLRGITVAVIAGGALSGCAGFFNGYDAENQFKCKAPPGVQCQSISGVYANSQGGTSASNQAAPQEGRRATDSTSGALPLPAARNMGAGLPPTYSGAIRSEPTTIRTWVMSYKDADGDIVDQFYVYMALDSGHWMIEHAQQLVRDSYAPSRPVRAMGTGLPTAGSGSSANRPTSVLPSDAADKGQDTAAGSTPAEQNNTQDPASMIQRIQEAMRRASQPGSNPPADADETSPKPTR</sequence>
<accession>A0A4R6R5D9</accession>
<dbReference type="RefSeq" id="WP_058089421.1">
    <property type="nucleotide sequence ID" value="NZ_SNXW01000011.1"/>
</dbReference>
<evidence type="ECO:0000313" key="2">
    <source>
        <dbReference type="EMBL" id="TDP80766.1"/>
    </source>
</evidence>
<proteinExistence type="predicted"/>
<protein>
    <submittedName>
        <fullName evidence="2">Conjugal transfer pilus assembly protein TraV</fullName>
    </submittedName>
</protein>
<dbReference type="OrthoDB" id="5298305at2"/>